<reference evidence="3 4" key="1">
    <citation type="journal article" date="2017" name="J. Antimicrob. Chemother.">
        <title>Characterization of the population structure, drug resistance mechanisms and plasmids of the community-associated Enterobacter cloacae complex in China.</title>
        <authorList>
            <person name="Zhou K."/>
            <person name="Yu W."/>
            <person name="Cao X."/>
            <person name="Shen P."/>
            <person name="Lu H."/>
            <person name="Luo Q."/>
            <person name="Rossen J.W.A."/>
            <person name="Xiao Y."/>
        </authorList>
    </citation>
    <scope>NUCLEOTIDE SEQUENCE [LARGE SCALE GENOMIC DNA]</scope>
    <source>
        <strain evidence="3">ECC1097</strain>
    </source>
</reference>
<accession>A0A2J0PLS6</accession>
<accession>A0A330D2X3</accession>
<comment type="caution">
    <text evidence="3">The sequence shown here is derived from an EMBL/GenBank/DDBJ whole genome shotgun (WGS) entry which is preliminary data.</text>
</comment>
<evidence type="ECO:0000256" key="2">
    <source>
        <dbReference type="ARBA" id="ARBA00023315"/>
    </source>
</evidence>
<gene>
    <name evidence="3" type="ORF">B9Q37_07080</name>
</gene>
<dbReference type="PANTHER" id="PTHR43877:SF1">
    <property type="entry name" value="ACETYLTRANSFERASE"/>
    <property type="match status" value="1"/>
</dbReference>
<dbReference type="InterPro" id="IPR016181">
    <property type="entry name" value="Acyl_CoA_acyltransferase"/>
</dbReference>
<dbReference type="CDD" id="cd04301">
    <property type="entry name" value="NAT_SF"/>
    <property type="match status" value="1"/>
</dbReference>
<dbReference type="PROSITE" id="PS51186">
    <property type="entry name" value="GNAT"/>
    <property type="match status" value="1"/>
</dbReference>
<protein>
    <submittedName>
        <fullName evidence="3">Uncharacterized protein</fullName>
    </submittedName>
</protein>
<keyword evidence="1" id="KW-0808">Transferase</keyword>
<dbReference type="AlphaFoldDB" id="A0A2J0PLS6"/>
<name>A0A2J0PLS6_9ENTR</name>
<dbReference type="Proteomes" id="UP000230495">
    <property type="component" value="Unassembled WGS sequence"/>
</dbReference>
<dbReference type="PANTHER" id="PTHR43877">
    <property type="entry name" value="AMINOALKYLPHOSPHONATE N-ACETYLTRANSFERASE-RELATED-RELATED"/>
    <property type="match status" value="1"/>
</dbReference>
<dbReference type="RefSeq" id="WP_080021204.1">
    <property type="nucleotide sequence ID" value="NZ_JAJBHD010000001.1"/>
</dbReference>
<dbReference type="GO" id="GO:0016747">
    <property type="term" value="F:acyltransferase activity, transferring groups other than amino-acyl groups"/>
    <property type="evidence" value="ECO:0007669"/>
    <property type="project" value="InterPro"/>
</dbReference>
<evidence type="ECO:0000313" key="4">
    <source>
        <dbReference type="Proteomes" id="UP000230495"/>
    </source>
</evidence>
<dbReference type="Gene3D" id="3.40.630.30">
    <property type="match status" value="1"/>
</dbReference>
<proteinExistence type="predicted"/>
<dbReference type="InterPro" id="IPR050832">
    <property type="entry name" value="Bact_Acetyltransf"/>
</dbReference>
<dbReference type="SUPFAM" id="SSF55729">
    <property type="entry name" value="Acyl-CoA N-acyltransferases (Nat)"/>
    <property type="match status" value="1"/>
</dbReference>
<keyword evidence="2" id="KW-0012">Acyltransferase</keyword>
<dbReference type="Pfam" id="PF00583">
    <property type="entry name" value="Acetyltransf_1"/>
    <property type="match status" value="1"/>
</dbReference>
<evidence type="ECO:0000313" key="3">
    <source>
        <dbReference type="EMBL" id="PJD75340.1"/>
    </source>
</evidence>
<dbReference type="InterPro" id="IPR000182">
    <property type="entry name" value="GNAT_dom"/>
</dbReference>
<evidence type="ECO:0000256" key="1">
    <source>
        <dbReference type="ARBA" id="ARBA00022679"/>
    </source>
</evidence>
<organism evidence="3">
    <name type="scientific">Enterobacter kobei</name>
    <dbReference type="NCBI Taxonomy" id="208224"/>
    <lineage>
        <taxon>Bacteria</taxon>
        <taxon>Pseudomonadati</taxon>
        <taxon>Pseudomonadota</taxon>
        <taxon>Gammaproteobacteria</taxon>
        <taxon>Enterobacterales</taxon>
        <taxon>Enterobacteriaceae</taxon>
        <taxon>Enterobacter</taxon>
        <taxon>Enterobacter cloacae complex</taxon>
    </lineage>
</organism>
<dbReference type="EMBL" id="NEEU01000003">
    <property type="protein sequence ID" value="PJD75340.1"/>
    <property type="molecule type" value="Genomic_DNA"/>
</dbReference>
<sequence>MYRLRLKPIVYNTLWKILIMDFRFRLITAEDRPFMVQMLYEATIASEQTFDIDNIENFPHSYAYIENFPEAGEVGIIAESTDGTPAGAAWLRNFPEGDKPGISGPELTIAIAPSYRRQHLAKRIMAQLYQAANALNIKTLKLGVYQKNVPALAFYKNDGWEPDVIFGDYVMMKRAI</sequence>